<protein>
    <recommendedName>
        <fullName evidence="1">Copper amine oxidase-like N-terminal domain-containing protein</fullName>
    </recommendedName>
</protein>
<keyword evidence="3" id="KW-1185">Reference proteome</keyword>
<proteinExistence type="predicted"/>
<dbReference type="Pfam" id="PF07833">
    <property type="entry name" value="Cu_amine_oxidN1"/>
    <property type="match status" value="1"/>
</dbReference>
<reference evidence="2" key="1">
    <citation type="submission" date="2021-01" db="EMBL/GenBank/DDBJ databases">
        <title>Genomic Encyclopedia of Type Strains, Phase IV (KMG-IV): sequencing the most valuable type-strain genomes for metagenomic binning, comparative biology and taxonomic classification.</title>
        <authorList>
            <person name="Goeker M."/>
        </authorList>
    </citation>
    <scope>NUCLEOTIDE SEQUENCE</scope>
    <source>
        <strain evidence="2">DSM 25523</strain>
    </source>
</reference>
<dbReference type="EMBL" id="JAFBEB010000001">
    <property type="protein sequence ID" value="MBM7588920.1"/>
    <property type="molecule type" value="Genomic_DNA"/>
</dbReference>
<evidence type="ECO:0000313" key="2">
    <source>
        <dbReference type="EMBL" id="MBM7588920.1"/>
    </source>
</evidence>
<sequence>MRQSIKRSLTITAMAVLLFGDTIPVLASSADDFMVELSSAEAGQSSALEFVIDFTQKDYQLVENKEVLIQFPAEFSVNRQISRDEVTINDWEPEDIHVVGNTVSLTIPDECDGDSRLYIRFAKSAGLKNPPAAGSYQLTVTPYLKRVDERDGEEQTFYLRLPFTQSIEIAGNGNSPASPPIQPQDNADQDRAQVLIQIGNRSGTQIRSVDGQVQTQVFSLEAAPYLRNSTTWVPLRFVAEGLGVRVAYDEQTRQATLQTASGTISFTAGSRMARVNGSVAELSSAVEVKNGRMMVPLRFITDKLEATLEWEPQTQTITITQKQ</sequence>
<name>A0A938XWD3_9BACL</name>
<dbReference type="Proteomes" id="UP000717624">
    <property type="component" value="Unassembled WGS sequence"/>
</dbReference>
<comment type="caution">
    <text evidence="2">The sequence shown here is derived from an EMBL/GenBank/DDBJ whole genome shotgun (WGS) entry which is preliminary data.</text>
</comment>
<evidence type="ECO:0000259" key="1">
    <source>
        <dbReference type="Pfam" id="PF07833"/>
    </source>
</evidence>
<accession>A0A938XWD3</accession>
<evidence type="ECO:0000313" key="3">
    <source>
        <dbReference type="Proteomes" id="UP000717624"/>
    </source>
</evidence>
<dbReference type="Gene3D" id="3.30.457.10">
    <property type="entry name" value="Copper amine oxidase-like, N-terminal domain"/>
    <property type="match status" value="2"/>
</dbReference>
<feature type="domain" description="Copper amine oxidase-like N-terminal" evidence="1">
    <location>
        <begin position="213"/>
        <end position="319"/>
    </location>
</feature>
<dbReference type="RefSeq" id="WP_204516635.1">
    <property type="nucleotide sequence ID" value="NZ_BAABIN010000009.1"/>
</dbReference>
<dbReference type="InterPro" id="IPR036582">
    <property type="entry name" value="Mao_N_sf"/>
</dbReference>
<dbReference type="SUPFAM" id="SSF55383">
    <property type="entry name" value="Copper amine oxidase, domain N"/>
    <property type="match status" value="1"/>
</dbReference>
<organism evidence="2 3">
    <name type="scientific">Brevibacillus fulvus</name>
    <dbReference type="NCBI Taxonomy" id="1125967"/>
    <lineage>
        <taxon>Bacteria</taxon>
        <taxon>Bacillati</taxon>
        <taxon>Bacillota</taxon>
        <taxon>Bacilli</taxon>
        <taxon>Bacillales</taxon>
        <taxon>Paenibacillaceae</taxon>
        <taxon>Brevibacillus</taxon>
    </lineage>
</organism>
<dbReference type="AlphaFoldDB" id="A0A938XWD3"/>
<gene>
    <name evidence="2" type="ORF">JOD01_000506</name>
</gene>
<dbReference type="InterPro" id="IPR012854">
    <property type="entry name" value="Cu_amine_oxidase-like_N"/>
</dbReference>